<dbReference type="PANTHER" id="PTHR11645">
    <property type="entry name" value="PYRROLINE-5-CARBOXYLATE REDUCTASE"/>
    <property type="match status" value="1"/>
</dbReference>
<dbReference type="EC" id="1.5.1.2" evidence="6 7"/>
<evidence type="ECO:0000256" key="8">
    <source>
        <dbReference type="PIRSR" id="PIRSR000193-1"/>
    </source>
</evidence>
<dbReference type="FunFam" id="1.10.3730.10:FF:000001">
    <property type="entry name" value="Pyrroline-5-carboxylate reductase"/>
    <property type="match status" value="1"/>
</dbReference>
<evidence type="ECO:0000313" key="12">
    <source>
        <dbReference type="Proteomes" id="UP000253314"/>
    </source>
</evidence>
<dbReference type="AlphaFoldDB" id="A0A366Y0Q2"/>
<comment type="pathway">
    <text evidence="6">Amino-acid biosynthesis; L-proline biosynthesis; L-proline from L-glutamate 5-semialdehyde: step 1/1.</text>
</comment>
<feature type="domain" description="Pyrroline-5-carboxylate reductase dimerisation" evidence="10">
    <location>
        <begin position="165"/>
        <end position="268"/>
    </location>
</feature>
<keyword evidence="3 6" id="KW-0521">NADP</keyword>
<comment type="catalytic activity">
    <reaction evidence="6">
        <text>L-proline + NADP(+) = (S)-1-pyrroline-5-carboxylate + NADPH + 2 H(+)</text>
        <dbReference type="Rhea" id="RHEA:14109"/>
        <dbReference type="ChEBI" id="CHEBI:15378"/>
        <dbReference type="ChEBI" id="CHEBI:17388"/>
        <dbReference type="ChEBI" id="CHEBI:57783"/>
        <dbReference type="ChEBI" id="CHEBI:58349"/>
        <dbReference type="ChEBI" id="CHEBI:60039"/>
        <dbReference type="EC" id="1.5.1.2"/>
    </reaction>
</comment>
<comment type="subcellular location">
    <subcellularLocation>
        <location evidence="6">Cytoplasm</location>
    </subcellularLocation>
</comment>
<reference evidence="11 12" key="1">
    <citation type="submission" date="2018-07" db="EMBL/GenBank/DDBJ databases">
        <title>Lottiidibacillus patelloidae gen. nov., sp. nov., isolated from the intestinal tract of a marine limpet and the reclassification of B. taeanensis BH030017T, B. algicola KMM 3737T and B. hwajinpoensis SW-72T as genus Lottiidibacillus.</title>
        <authorList>
            <person name="Liu R."/>
            <person name="Huang Z."/>
        </authorList>
    </citation>
    <scope>NUCLEOTIDE SEQUENCE [LARGE SCALE GENOMIC DNA]</scope>
    <source>
        <strain evidence="11 12">BH030017</strain>
    </source>
</reference>
<keyword evidence="6" id="KW-0028">Amino-acid biosynthesis</keyword>
<dbReference type="EMBL" id="QOCW01000001">
    <property type="protein sequence ID" value="RBW71426.1"/>
    <property type="molecule type" value="Genomic_DNA"/>
</dbReference>
<dbReference type="Pfam" id="PF03807">
    <property type="entry name" value="F420_oxidored"/>
    <property type="match status" value="1"/>
</dbReference>
<evidence type="ECO:0000256" key="4">
    <source>
        <dbReference type="ARBA" id="ARBA00023002"/>
    </source>
</evidence>
<proteinExistence type="inferred from homology"/>
<dbReference type="Gene3D" id="3.40.50.720">
    <property type="entry name" value="NAD(P)-binding Rossmann-like Domain"/>
    <property type="match status" value="1"/>
</dbReference>
<dbReference type="NCBIfam" id="TIGR00112">
    <property type="entry name" value="proC"/>
    <property type="match status" value="1"/>
</dbReference>
<dbReference type="RefSeq" id="WP_113804132.1">
    <property type="nucleotide sequence ID" value="NZ_QOCW01000001.1"/>
</dbReference>
<dbReference type="GO" id="GO:0005737">
    <property type="term" value="C:cytoplasm"/>
    <property type="evidence" value="ECO:0007669"/>
    <property type="project" value="UniProtKB-SubCell"/>
</dbReference>
<gene>
    <name evidence="6 11" type="primary">proC</name>
    <name evidence="11" type="ORF">DS031_01370</name>
</gene>
<dbReference type="InterPro" id="IPR008927">
    <property type="entry name" value="6-PGluconate_DH-like_C_sf"/>
</dbReference>
<feature type="binding site" evidence="8">
    <location>
        <begin position="10"/>
        <end position="15"/>
    </location>
    <ligand>
        <name>NADP(+)</name>
        <dbReference type="ChEBI" id="CHEBI:58349"/>
    </ligand>
</feature>
<feature type="domain" description="Pyrroline-5-carboxylate reductase catalytic N-terminal" evidence="9">
    <location>
        <begin position="6"/>
        <end position="102"/>
    </location>
</feature>
<dbReference type="Pfam" id="PF14748">
    <property type="entry name" value="P5CR_dimer"/>
    <property type="match status" value="1"/>
</dbReference>
<keyword evidence="12" id="KW-1185">Reference proteome</keyword>
<sequence length="280" mass="29890">MILNKTVAFIGAGSMAEAMIAGIVNENKLAPERVIVTNRSNEQRREELLAKYGISVTKSIEFAVQEANAIILAMKPKDAEQALAGIKDLLRPDQVVFSVLAGVSTSFMEENLNEGQPVVRVMPNTSSMIGESITAISTGKHASMEDVVFAKELLTGIGKVVTIKEEQMDVFTGVAGSGPAYFYYLIEHLEQAAIEGGLDEEIARDVAVQTVFGASKMVMETNESPSTLRENVTSPNGTTAAGLEALAQFGGGSAIKEAVRSAAERSKEICESFEKKPANV</sequence>
<dbReference type="HAMAP" id="MF_01925">
    <property type="entry name" value="P5C_reductase"/>
    <property type="match status" value="1"/>
</dbReference>
<evidence type="ECO:0000256" key="5">
    <source>
        <dbReference type="ARBA" id="ARBA00058118"/>
    </source>
</evidence>
<dbReference type="UniPathway" id="UPA00098">
    <property type="reaction ID" value="UER00361"/>
</dbReference>
<evidence type="ECO:0000313" key="11">
    <source>
        <dbReference type="EMBL" id="RBW71426.1"/>
    </source>
</evidence>
<evidence type="ECO:0000259" key="10">
    <source>
        <dbReference type="Pfam" id="PF14748"/>
    </source>
</evidence>
<comment type="catalytic activity">
    <reaction evidence="6">
        <text>L-proline + NAD(+) = (S)-1-pyrroline-5-carboxylate + NADH + 2 H(+)</text>
        <dbReference type="Rhea" id="RHEA:14105"/>
        <dbReference type="ChEBI" id="CHEBI:15378"/>
        <dbReference type="ChEBI" id="CHEBI:17388"/>
        <dbReference type="ChEBI" id="CHEBI:57540"/>
        <dbReference type="ChEBI" id="CHEBI:57945"/>
        <dbReference type="ChEBI" id="CHEBI:60039"/>
        <dbReference type="EC" id="1.5.1.2"/>
    </reaction>
</comment>
<organism evidence="11 12">
    <name type="scientific">Bacillus taeanensis</name>
    <dbReference type="NCBI Taxonomy" id="273032"/>
    <lineage>
        <taxon>Bacteria</taxon>
        <taxon>Bacillati</taxon>
        <taxon>Bacillota</taxon>
        <taxon>Bacilli</taxon>
        <taxon>Bacillales</taxon>
        <taxon>Bacillaceae</taxon>
        <taxon>Bacillus</taxon>
    </lineage>
</organism>
<dbReference type="PIRSF" id="PIRSF000193">
    <property type="entry name" value="Pyrrol-5-carb_rd"/>
    <property type="match status" value="1"/>
</dbReference>
<keyword evidence="6" id="KW-0963">Cytoplasm</keyword>
<comment type="similarity">
    <text evidence="1 6">Belongs to the pyrroline-5-carboxylate reductase family.</text>
</comment>
<dbReference type="InterPro" id="IPR036291">
    <property type="entry name" value="NAD(P)-bd_dom_sf"/>
</dbReference>
<comment type="function">
    <text evidence="5 6">Catalyzes the reduction of 1-pyrroline-5-carboxylate (PCA) to L-proline.</text>
</comment>
<dbReference type="Proteomes" id="UP000253314">
    <property type="component" value="Unassembled WGS sequence"/>
</dbReference>
<evidence type="ECO:0000256" key="3">
    <source>
        <dbReference type="ARBA" id="ARBA00022857"/>
    </source>
</evidence>
<comment type="caution">
    <text evidence="11">The sequence shown here is derived from an EMBL/GenBank/DDBJ whole genome shotgun (WGS) entry which is preliminary data.</text>
</comment>
<dbReference type="InterPro" id="IPR029036">
    <property type="entry name" value="P5CR_dimer"/>
</dbReference>
<evidence type="ECO:0000259" key="9">
    <source>
        <dbReference type="Pfam" id="PF03807"/>
    </source>
</evidence>
<evidence type="ECO:0000256" key="7">
    <source>
        <dbReference type="NCBIfam" id="TIGR00112"/>
    </source>
</evidence>
<name>A0A366Y0Q2_9BACI</name>
<dbReference type="GO" id="GO:0004735">
    <property type="term" value="F:pyrroline-5-carboxylate reductase activity"/>
    <property type="evidence" value="ECO:0007669"/>
    <property type="project" value="UniProtKB-UniRule"/>
</dbReference>
<keyword evidence="4 6" id="KW-0560">Oxidoreductase</keyword>
<dbReference type="SUPFAM" id="SSF51735">
    <property type="entry name" value="NAD(P)-binding Rossmann-fold domains"/>
    <property type="match status" value="1"/>
</dbReference>
<dbReference type="SUPFAM" id="SSF48179">
    <property type="entry name" value="6-phosphogluconate dehydrogenase C-terminal domain-like"/>
    <property type="match status" value="1"/>
</dbReference>
<evidence type="ECO:0000256" key="6">
    <source>
        <dbReference type="HAMAP-Rule" id="MF_01925"/>
    </source>
</evidence>
<dbReference type="PANTHER" id="PTHR11645:SF49">
    <property type="entry name" value="PYRROLINE-5-CARBOXYLATE REDUCTASE 1"/>
    <property type="match status" value="1"/>
</dbReference>
<keyword evidence="2 6" id="KW-0641">Proline biosynthesis</keyword>
<dbReference type="InterPro" id="IPR028939">
    <property type="entry name" value="P5C_Rdtase_cat_N"/>
</dbReference>
<protein>
    <recommendedName>
        <fullName evidence="6 7">Pyrroline-5-carboxylate reductase</fullName>
        <shortName evidence="6">P5C reductase</shortName>
        <shortName evidence="6">P5CR</shortName>
        <ecNumber evidence="6 7">1.5.1.2</ecNumber>
    </recommendedName>
    <alternativeName>
        <fullName evidence="6">PCA reductase</fullName>
    </alternativeName>
</protein>
<dbReference type="OrthoDB" id="9805754at2"/>
<feature type="binding site" evidence="8">
    <location>
        <begin position="73"/>
        <end position="76"/>
    </location>
    <ligand>
        <name>NADP(+)</name>
        <dbReference type="ChEBI" id="CHEBI:58349"/>
    </ligand>
</feature>
<accession>A0A366Y0Q2</accession>
<evidence type="ECO:0000256" key="2">
    <source>
        <dbReference type="ARBA" id="ARBA00022650"/>
    </source>
</evidence>
<dbReference type="Gene3D" id="1.10.3730.10">
    <property type="entry name" value="ProC C-terminal domain-like"/>
    <property type="match status" value="1"/>
</dbReference>
<dbReference type="InterPro" id="IPR000304">
    <property type="entry name" value="Pyrroline-COOH_reductase"/>
</dbReference>
<dbReference type="GO" id="GO:0055129">
    <property type="term" value="P:L-proline biosynthetic process"/>
    <property type="evidence" value="ECO:0007669"/>
    <property type="project" value="UniProtKB-UniRule"/>
</dbReference>
<evidence type="ECO:0000256" key="1">
    <source>
        <dbReference type="ARBA" id="ARBA00005525"/>
    </source>
</evidence>